<organism evidence="6 7">
    <name type="scientific">Azospirillum thermophilum</name>
    <dbReference type="NCBI Taxonomy" id="2202148"/>
    <lineage>
        <taxon>Bacteria</taxon>
        <taxon>Pseudomonadati</taxon>
        <taxon>Pseudomonadota</taxon>
        <taxon>Alphaproteobacteria</taxon>
        <taxon>Rhodospirillales</taxon>
        <taxon>Azospirillaceae</taxon>
        <taxon>Azospirillum</taxon>
    </lineage>
</organism>
<evidence type="ECO:0000256" key="1">
    <source>
        <dbReference type="ARBA" id="ARBA00009437"/>
    </source>
</evidence>
<dbReference type="GO" id="GO:0003677">
    <property type="term" value="F:DNA binding"/>
    <property type="evidence" value="ECO:0007669"/>
    <property type="project" value="UniProtKB-KW"/>
</dbReference>
<dbReference type="PROSITE" id="PS50931">
    <property type="entry name" value="HTH_LYSR"/>
    <property type="match status" value="1"/>
</dbReference>
<evidence type="ECO:0000256" key="2">
    <source>
        <dbReference type="ARBA" id="ARBA00023015"/>
    </source>
</evidence>
<dbReference type="OrthoDB" id="7333438at2"/>
<gene>
    <name evidence="6" type="ORF">DEW08_15105</name>
</gene>
<dbReference type="Pfam" id="PF03466">
    <property type="entry name" value="LysR_substrate"/>
    <property type="match status" value="1"/>
</dbReference>
<dbReference type="PANTHER" id="PTHR30579:SF3">
    <property type="entry name" value="TRANSCRIPTIONAL REGULATORY PROTEIN"/>
    <property type="match status" value="1"/>
</dbReference>
<dbReference type="InterPro" id="IPR036390">
    <property type="entry name" value="WH_DNA-bd_sf"/>
</dbReference>
<dbReference type="Gene3D" id="1.10.10.10">
    <property type="entry name" value="Winged helix-like DNA-binding domain superfamily/Winged helix DNA-binding domain"/>
    <property type="match status" value="1"/>
</dbReference>
<dbReference type="InterPro" id="IPR036388">
    <property type="entry name" value="WH-like_DNA-bd_sf"/>
</dbReference>
<evidence type="ECO:0000313" key="7">
    <source>
        <dbReference type="Proteomes" id="UP000245629"/>
    </source>
</evidence>
<evidence type="ECO:0000256" key="4">
    <source>
        <dbReference type="ARBA" id="ARBA00023163"/>
    </source>
</evidence>
<keyword evidence="2" id="KW-0805">Transcription regulation</keyword>
<keyword evidence="4" id="KW-0804">Transcription</keyword>
<dbReference type="Pfam" id="PF00126">
    <property type="entry name" value="HTH_1"/>
    <property type="match status" value="1"/>
</dbReference>
<proteinExistence type="inferred from homology"/>
<evidence type="ECO:0000313" key="6">
    <source>
        <dbReference type="EMBL" id="AWK87369.1"/>
    </source>
</evidence>
<keyword evidence="7" id="KW-1185">Reference proteome</keyword>
<reference evidence="7" key="1">
    <citation type="submission" date="2018-05" db="EMBL/GenBank/DDBJ databases">
        <title>Azospirillum thermophila sp. nov., a novel isolated from hot spring.</title>
        <authorList>
            <person name="Zhao Z."/>
        </authorList>
    </citation>
    <scope>NUCLEOTIDE SEQUENCE [LARGE SCALE GENOMIC DNA]</scope>
    <source>
        <strain evidence="7">CFH 70021</strain>
    </source>
</reference>
<evidence type="ECO:0000259" key="5">
    <source>
        <dbReference type="PROSITE" id="PS50931"/>
    </source>
</evidence>
<sequence length="293" mass="31821">MPVQIRSMPLDWDDLRVFLELARRGSLSGAARALRLSHATVGRRLAALEQALGQTLVERRAEGYVLTPDGEAVRAMAEEMDERAQALRRRAGRAEGLTGTVRLTMTEALADRFLLPRLGPLRAAHPGLDLEIITDNRALSLARREADIAIRLARPQGGDLVTRRLCTLGYALYSAPAAADSVIAYDETMAELPETLWMARHMAGRRVALRTNSLTAQVAAAAAGFGAALLPCVIAAAEPGLRRLPSPVPPPVREAWLLVHRDRRDIPRVRAVIDAVTRVFEEESILLAGGDAA</sequence>
<dbReference type="InterPro" id="IPR005119">
    <property type="entry name" value="LysR_subst-bd"/>
</dbReference>
<dbReference type="PANTHER" id="PTHR30579">
    <property type="entry name" value="TRANSCRIPTIONAL REGULATOR"/>
    <property type="match status" value="1"/>
</dbReference>
<dbReference type="KEGG" id="azz:DEW08_15105"/>
<dbReference type="InterPro" id="IPR000847">
    <property type="entry name" value="LysR_HTH_N"/>
</dbReference>
<dbReference type="Gene3D" id="3.40.190.290">
    <property type="match status" value="1"/>
</dbReference>
<name>A0A2S2CSC4_9PROT</name>
<dbReference type="Proteomes" id="UP000245629">
    <property type="component" value="Chromosome 2"/>
</dbReference>
<dbReference type="SUPFAM" id="SSF53850">
    <property type="entry name" value="Periplasmic binding protein-like II"/>
    <property type="match status" value="1"/>
</dbReference>
<keyword evidence="3" id="KW-0238">DNA-binding</keyword>
<dbReference type="AlphaFoldDB" id="A0A2S2CSC4"/>
<dbReference type="InterPro" id="IPR050176">
    <property type="entry name" value="LTTR"/>
</dbReference>
<evidence type="ECO:0000256" key="3">
    <source>
        <dbReference type="ARBA" id="ARBA00023125"/>
    </source>
</evidence>
<feature type="domain" description="HTH lysR-type" evidence="5">
    <location>
        <begin position="10"/>
        <end position="67"/>
    </location>
</feature>
<dbReference type="SUPFAM" id="SSF46785">
    <property type="entry name" value="Winged helix' DNA-binding domain"/>
    <property type="match status" value="1"/>
</dbReference>
<dbReference type="GO" id="GO:0003700">
    <property type="term" value="F:DNA-binding transcription factor activity"/>
    <property type="evidence" value="ECO:0007669"/>
    <property type="project" value="InterPro"/>
</dbReference>
<protein>
    <submittedName>
        <fullName evidence="6">LysR family transcriptional regulator</fullName>
    </submittedName>
</protein>
<comment type="similarity">
    <text evidence="1">Belongs to the LysR transcriptional regulatory family.</text>
</comment>
<accession>A0A2S2CSC4</accession>
<dbReference type="EMBL" id="CP029353">
    <property type="protein sequence ID" value="AWK87369.1"/>
    <property type="molecule type" value="Genomic_DNA"/>
</dbReference>